<evidence type="ECO:0000313" key="2">
    <source>
        <dbReference type="Proteomes" id="UP000186406"/>
    </source>
</evidence>
<proteinExistence type="predicted"/>
<accession>A0A1M7Z941</accession>
<dbReference type="OrthoDB" id="9803810at2"/>
<dbReference type="InterPro" id="IPR018733">
    <property type="entry name" value="DUF2274"/>
</dbReference>
<dbReference type="STRING" id="1123029.SAMN02745172_00674"/>
<gene>
    <name evidence="1" type="ORF">SAMN02745172_00674</name>
</gene>
<evidence type="ECO:0000313" key="1">
    <source>
        <dbReference type="EMBL" id="SHO61196.1"/>
    </source>
</evidence>
<keyword evidence="2" id="KW-1185">Reference proteome</keyword>
<evidence type="ECO:0008006" key="3">
    <source>
        <dbReference type="Google" id="ProtNLM"/>
    </source>
</evidence>
<dbReference type="EMBL" id="FRXO01000001">
    <property type="protein sequence ID" value="SHO61196.1"/>
    <property type="molecule type" value="Genomic_DNA"/>
</dbReference>
<organism evidence="1 2">
    <name type="scientific">Pseudoxanthobacter soli DSM 19599</name>
    <dbReference type="NCBI Taxonomy" id="1123029"/>
    <lineage>
        <taxon>Bacteria</taxon>
        <taxon>Pseudomonadati</taxon>
        <taxon>Pseudomonadota</taxon>
        <taxon>Alphaproteobacteria</taxon>
        <taxon>Hyphomicrobiales</taxon>
        <taxon>Segnochrobactraceae</taxon>
        <taxon>Pseudoxanthobacter</taxon>
    </lineage>
</organism>
<protein>
    <recommendedName>
        <fullName evidence="3">DUF2274 domain-containing protein</fullName>
    </recommendedName>
</protein>
<dbReference type="Proteomes" id="UP000186406">
    <property type="component" value="Unassembled WGS sequence"/>
</dbReference>
<dbReference type="AlphaFoldDB" id="A0A1M7Z941"/>
<reference evidence="1 2" key="1">
    <citation type="submission" date="2016-12" db="EMBL/GenBank/DDBJ databases">
        <authorList>
            <person name="Song W.-J."/>
            <person name="Kurnit D.M."/>
        </authorList>
    </citation>
    <scope>NUCLEOTIDE SEQUENCE [LARGE SCALE GENOMIC DNA]</scope>
    <source>
        <strain evidence="1 2">DSM 19599</strain>
    </source>
</reference>
<dbReference type="RefSeq" id="WP_073625723.1">
    <property type="nucleotide sequence ID" value="NZ_FRXO01000001.1"/>
</dbReference>
<name>A0A1M7Z941_9HYPH</name>
<dbReference type="Pfam" id="PF10038">
    <property type="entry name" value="DUF2274"/>
    <property type="match status" value="1"/>
</dbReference>
<sequence>MAKLKLGPIADDKPVKVTLELPASLHRDLISYAEILGREGGQVAADPVRLIVPMLERFIATDRGFAKARRGNHISVNKKVDP</sequence>